<evidence type="ECO:0000313" key="3">
    <source>
        <dbReference type="Proteomes" id="UP000250790"/>
    </source>
</evidence>
<dbReference type="InterPro" id="IPR000073">
    <property type="entry name" value="AB_hydrolase_1"/>
</dbReference>
<protein>
    <submittedName>
        <fullName evidence="2">Alpha/beta hydrolase</fullName>
    </submittedName>
</protein>
<reference evidence="2 3" key="1">
    <citation type="submission" date="2017-04" db="EMBL/GenBank/DDBJ databases">
        <title>Unexpected and diverse lifestyles within the genus Limnohabitans.</title>
        <authorList>
            <person name="Kasalicky V."/>
            <person name="Mehrshad M."/>
            <person name="Andrei S.-A."/>
            <person name="Salcher M."/>
            <person name="Kratochvilova H."/>
            <person name="Simek K."/>
            <person name="Ghai R."/>
        </authorList>
    </citation>
    <scope>NUCLEOTIDE SEQUENCE [LARGE SCALE GENOMIC DNA]</scope>
    <source>
        <strain evidence="2 3">II-B4</strain>
    </source>
</reference>
<gene>
    <name evidence="2" type="ORF">B9Z37_07545</name>
</gene>
<dbReference type="InterPro" id="IPR022742">
    <property type="entry name" value="Hydrolase_4"/>
</dbReference>
<comment type="caution">
    <text evidence="2">The sequence shown here is derived from an EMBL/GenBank/DDBJ whole genome shotgun (WGS) entry which is preliminary data.</text>
</comment>
<dbReference type="PANTHER" id="PTHR11614">
    <property type="entry name" value="PHOSPHOLIPASE-RELATED"/>
    <property type="match status" value="1"/>
</dbReference>
<keyword evidence="3" id="KW-1185">Reference proteome</keyword>
<dbReference type="Pfam" id="PF12146">
    <property type="entry name" value="Hydrolase_4"/>
    <property type="match status" value="1"/>
</dbReference>
<dbReference type="GO" id="GO:0016787">
    <property type="term" value="F:hydrolase activity"/>
    <property type="evidence" value="ECO:0007669"/>
    <property type="project" value="UniProtKB-KW"/>
</dbReference>
<organism evidence="2 3">
    <name type="scientific">Limnohabitans parvus II-B4</name>
    <dbReference type="NCBI Taxonomy" id="1293052"/>
    <lineage>
        <taxon>Bacteria</taxon>
        <taxon>Pseudomonadati</taxon>
        <taxon>Pseudomonadota</taxon>
        <taxon>Betaproteobacteria</taxon>
        <taxon>Burkholderiales</taxon>
        <taxon>Comamonadaceae</taxon>
        <taxon>Limnohabitans</taxon>
    </lineage>
</organism>
<sequence length="288" mass="31309">MTSITRPSISRPSLSALPGEAGQLAVYDWTMPANKPLGTVLLVHGLGEHAGRYGEVAAHLHQWGFAVRAYDQQGHGQSEGARGDLLRPGSLQADLCRVIDDTRQRPALASAPLILLGHSMGGLVVARTLAEQLRPVDAAVLSSPALGAFPNLLQKMLLATLPRVVPHLRVDNGLKAEFVSRDPDVVKAYKADALVHRRISAGLAAWILENSEKTLHAAEKWEVPTLLLYAGQDKLVNAQASADFAYAAPQTVVQAQCFEGMYHEIFNDLYRAQVFNALKRWLLARFSA</sequence>
<dbReference type="OrthoDB" id="9806902at2"/>
<name>A0A315ECR3_9BURK</name>
<dbReference type="AlphaFoldDB" id="A0A315ECR3"/>
<dbReference type="InterPro" id="IPR029058">
    <property type="entry name" value="AB_hydrolase_fold"/>
</dbReference>
<evidence type="ECO:0000259" key="1">
    <source>
        <dbReference type="Pfam" id="PF12146"/>
    </source>
</evidence>
<evidence type="ECO:0000313" key="2">
    <source>
        <dbReference type="EMBL" id="PUE54385.1"/>
    </source>
</evidence>
<dbReference type="InterPro" id="IPR051044">
    <property type="entry name" value="MAG_DAG_Lipase"/>
</dbReference>
<dbReference type="RefSeq" id="WP_108312344.1">
    <property type="nucleotide sequence ID" value="NZ_NESN01000002.1"/>
</dbReference>
<dbReference type="SUPFAM" id="SSF53474">
    <property type="entry name" value="alpha/beta-Hydrolases"/>
    <property type="match status" value="1"/>
</dbReference>
<dbReference type="PRINTS" id="PR00111">
    <property type="entry name" value="ABHYDROLASE"/>
</dbReference>
<feature type="domain" description="Serine aminopeptidase S33" evidence="1">
    <location>
        <begin position="35"/>
        <end position="268"/>
    </location>
</feature>
<keyword evidence="2" id="KW-0378">Hydrolase</keyword>
<dbReference type="EMBL" id="NESN01000002">
    <property type="protein sequence ID" value="PUE54385.1"/>
    <property type="molecule type" value="Genomic_DNA"/>
</dbReference>
<dbReference type="Gene3D" id="3.40.50.1820">
    <property type="entry name" value="alpha/beta hydrolase"/>
    <property type="match status" value="1"/>
</dbReference>
<proteinExistence type="predicted"/>
<accession>A0A315ECR3</accession>
<dbReference type="Proteomes" id="UP000250790">
    <property type="component" value="Unassembled WGS sequence"/>
</dbReference>